<protein>
    <submittedName>
        <fullName evidence="1">Uncharacterized protein</fullName>
    </submittedName>
</protein>
<evidence type="ECO:0000313" key="1">
    <source>
        <dbReference type="EMBL" id="RRR45058.1"/>
    </source>
</evidence>
<name>A0ACD2ENK0_9MYCO</name>
<gene>
    <name evidence="1" type="ORF">EHH44_10255</name>
</gene>
<accession>A0ACD2ENK0</accession>
<keyword evidence="2" id="KW-1185">Reference proteome</keyword>
<evidence type="ECO:0000313" key="2">
    <source>
        <dbReference type="Proteomes" id="UP000268891"/>
    </source>
</evidence>
<reference evidence="1" key="1">
    <citation type="submission" date="2018-11" db="EMBL/GenBank/DDBJ databases">
        <authorList>
            <person name="Sattar A."/>
            <person name="Zunita Z."/>
            <person name="Jalila A."/>
            <person name="Saleha A.A."/>
        </authorList>
    </citation>
    <scope>NUCLEOTIDE SEQUENCE</scope>
    <source>
        <strain evidence="1">F12-74</strain>
    </source>
</reference>
<dbReference type="EMBL" id="RRZR01000017">
    <property type="protein sequence ID" value="RRR45058.1"/>
    <property type="molecule type" value="Genomic_DNA"/>
</dbReference>
<proteinExistence type="predicted"/>
<organism evidence="1 2">
    <name type="scientific">Mycolicibacter terrae</name>
    <dbReference type="NCBI Taxonomy" id="1788"/>
    <lineage>
        <taxon>Bacteria</taxon>
        <taxon>Bacillati</taxon>
        <taxon>Actinomycetota</taxon>
        <taxon>Actinomycetes</taxon>
        <taxon>Mycobacteriales</taxon>
        <taxon>Mycobacteriaceae</taxon>
        <taxon>Mycolicibacter</taxon>
    </lineage>
</organism>
<dbReference type="Proteomes" id="UP000268891">
    <property type="component" value="Unassembled WGS sequence"/>
</dbReference>
<sequence>MDWESWLRAAARRPSDNETQKRDRTEQEIRDALSEYEPLQGRPYRIYVKGSYANNTNVRLNFDVDIAVEYAGYFYSDLAFDLKDQDKSVVHFVDSTDPYTRDEFKQDILGALQQAFGKQAVTEGNIAYRVRERKTTLPADVVPSWEYRRYDRIVNGVPEFHIGSRVYPKSGGYKNNFPALQLSSGRRKTQATSRRYKRMVRALKKLQTKLVNEGILDAELPSYLIECIVYNVPNDKFNHSTYFDDMRSVLAHIFNETLPAGNWNDWEEVHGLHYLFRGSSWTREEVHRLADKAWDHLGFDD</sequence>
<comment type="caution">
    <text evidence="1">The sequence shown here is derived from an EMBL/GenBank/DDBJ whole genome shotgun (WGS) entry which is preliminary data.</text>
</comment>